<protein>
    <submittedName>
        <fullName evidence="1">Uncharacterized protein</fullName>
    </submittedName>
</protein>
<name>A0A0E9PEI8_ANGAN</name>
<reference evidence="1" key="2">
    <citation type="journal article" date="2015" name="Fish Shellfish Immunol.">
        <title>Early steps in the European eel (Anguilla anguilla)-Vibrio vulnificus interaction in the gills: Role of the RtxA13 toxin.</title>
        <authorList>
            <person name="Callol A."/>
            <person name="Pajuelo D."/>
            <person name="Ebbesson L."/>
            <person name="Teles M."/>
            <person name="MacKenzie S."/>
            <person name="Amaro C."/>
        </authorList>
    </citation>
    <scope>NUCLEOTIDE SEQUENCE</scope>
</reference>
<evidence type="ECO:0000313" key="1">
    <source>
        <dbReference type="EMBL" id="JAH02934.1"/>
    </source>
</evidence>
<accession>A0A0E9PEI8</accession>
<sequence length="41" mass="4812">MAPKALAVSLLILRQFVFSLFLKNLALTHQIALFHYDFWHP</sequence>
<dbReference type="EMBL" id="GBXM01105643">
    <property type="protein sequence ID" value="JAH02934.1"/>
    <property type="molecule type" value="Transcribed_RNA"/>
</dbReference>
<organism evidence="1">
    <name type="scientific">Anguilla anguilla</name>
    <name type="common">European freshwater eel</name>
    <name type="synonym">Muraena anguilla</name>
    <dbReference type="NCBI Taxonomy" id="7936"/>
    <lineage>
        <taxon>Eukaryota</taxon>
        <taxon>Metazoa</taxon>
        <taxon>Chordata</taxon>
        <taxon>Craniata</taxon>
        <taxon>Vertebrata</taxon>
        <taxon>Euteleostomi</taxon>
        <taxon>Actinopterygii</taxon>
        <taxon>Neopterygii</taxon>
        <taxon>Teleostei</taxon>
        <taxon>Anguilliformes</taxon>
        <taxon>Anguillidae</taxon>
        <taxon>Anguilla</taxon>
    </lineage>
</organism>
<proteinExistence type="predicted"/>
<dbReference type="AlphaFoldDB" id="A0A0E9PEI8"/>
<reference evidence="1" key="1">
    <citation type="submission" date="2014-11" db="EMBL/GenBank/DDBJ databases">
        <authorList>
            <person name="Amaro Gonzalez C."/>
        </authorList>
    </citation>
    <scope>NUCLEOTIDE SEQUENCE</scope>
</reference>